<protein>
    <submittedName>
        <fullName evidence="1">Uncharacterized protein</fullName>
    </submittedName>
</protein>
<accession>A0A7X9FPU6</accession>
<gene>
    <name evidence="1" type="ORF">GYA55_03045</name>
</gene>
<dbReference type="EMBL" id="JAAZON010000118">
    <property type="protein sequence ID" value="NMC62123.1"/>
    <property type="molecule type" value="Genomic_DNA"/>
</dbReference>
<evidence type="ECO:0000313" key="2">
    <source>
        <dbReference type="Proteomes" id="UP000524246"/>
    </source>
</evidence>
<dbReference type="Proteomes" id="UP000524246">
    <property type="component" value="Unassembled WGS sequence"/>
</dbReference>
<organism evidence="1 2">
    <name type="scientific">SAR324 cluster bacterium</name>
    <dbReference type="NCBI Taxonomy" id="2024889"/>
    <lineage>
        <taxon>Bacteria</taxon>
        <taxon>Deltaproteobacteria</taxon>
        <taxon>SAR324 cluster</taxon>
    </lineage>
</organism>
<evidence type="ECO:0000313" key="1">
    <source>
        <dbReference type="EMBL" id="NMC62123.1"/>
    </source>
</evidence>
<name>A0A7X9FPU6_9DELT</name>
<reference evidence="1 2" key="1">
    <citation type="journal article" date="2020" name="Biotechnol. Biofuels">
        <title>New insights from the biogas microbiome by comprehensive genome-resolved metagenomics of nearly 1600 species originating from multiple anaerobic digesters.</title>
        <authorList>
            <person name="Campanaro S."/>
            <person name="Treu L."/>
            <person name="Rodriguez-R L.M."/>
            <person name="Kovalovszki A."/>
            <person name="Ziels R.M."/>
            <person name="Maus I."/>
            <person name="Zhu X."/>
            <person name="Kougias P.G."/>
            <person name="Basile A."/>
            <person name="Luo G."/>
            <person name="Schluter A."/>
            <person name="Konstantinidis K.T."/>
            <person name="Angelidaki I."/>
        </authorList>
    </citation>
    <scope>NUCLEOTIDE SEQUENCE [LARGE SCALE GENOMIC DNA]</scope>
    <source>
        <strain evidence="1">AS27yjCOA_65</strain>
    </source>
</reference>
<sequence length="88" mass="10234">MMTEAIIKSIGEKPIIWGTGYNRLHPDLKDFDPIVRSHAVIKVWYLKKDSHVQILFKDLKPVFEGEGLFQISAMRLVDETFEDRSSTR</sequence>
<proteinExistence type="predicted"/>
<comment type="caution">
    <text evidence="1">The sequence shown here is derived from an EMBL/GenBank/DDBJ whole genome shotgun (WGS) entry which is preliminary data.</text>
</comment>
<dbReference type="AlphaFoldDB" id="A0A7X9FPU6"/>